<evidence type="ECO:0000256" key="4">
    <source>
        <dbReference type="ARBA" id="ARBA00022989"/>
    </source>
</evidence>
<organism evidence="8 9">
    <name type="scientific">Habropoda laboriosa</name>
    <dbReference type="NCBI Taxonomy" id="597456"/>
    <lineage>
        <taxon>Eukaryota</taxon>
        <taxon>Metazoa</taxon>
        <taxon>Ecdysozoa</taxon>
        <taxon>Arthropoda</taxon>
        <taxon>Hexapoda</taxon>
        <taxon>Insecta</taxon>
        <taxon>Pterygota</taxon>
        <taxon>Neoptera</taxon>
        <taxon>Endopterygota</taxon>
        <taxon>Hymenoptera</taxon>
        <taxon>Apocrita</taxon>
        <taxon>Aculeata</taxon>
        <taxon>Apoidea</taxon>
        <taxon>Anthophila</taxon>
        <taxon>Apidae</taxon>
        <taxon>Habropoda</taxon>
    </lineage>
</organism>
<reference evidence="8 9" key="1">
    <citation type="submission" date="2015-07" db="EMBL/GenBank/DDBJ databases">
        <title>The genome of Habropoda laboriosa.</title>
        <authorList>
            <person name="Pan H."/>
            <person name="Kapheim K."/>
        </authorList>
    </citation>
    <scope>NUCLEOTIDE SEQUENCE [LARGE SCALE GENOMIC DNA]</scope>
    <source>
        <strain evidence="8">0110345459</strain>
    </source>
</reference>
<evidence type="ECO:0000256" key="3">
    <source>
        <dbReference type="ARBA" id="ARBA00022968"/>
    </source>
</evidence>
<dbReference type="InterPro" id="IPR002495">
    <property type="entry name" value="Glyco_trans_8"/>
</dbReference>
<dbReference type="Proteomes" id="UP000053825">
    <property type="component" value="Unassembled WGS sequence"/>
</dbReference>
<evidence type="ECO:0000256" key="1">
    <source>
        <dbReference type="ARBA" id="ARBA00004323"/>
    </source>
</evidence>
<dbReference type="InterPro" id="IPR051292">
    <property type="entry name" value="Xyl/GlcA_transferase"/>
</dbReference>
<dbReference type="Pfam" id="PF13896">
    <property type="entry name" value="Glyco_transf_49"/>
    <property type="match status" value="1"/>
</dbReference>
<gene>
    <name evidence="8" type="ORF">WH47_07271</name>
</gene>
<evidence type="ECO:0000313" key="9">
    <source>
        <dbReference type="Proteomes" id="UP000053825"/>
    </source>
</evidence>
<evidence type="ECO:0000256" key="7">
    <source>
        <dbReference type="ARBA" id="ARBA00023180"/>
    </source>
</evidence>
<keyword evidence="6" id="KW-0472">Membrane</keyword>
<keyword evidence="9" id="KW-1185">Reference proteome</keyword>
<keyword evidence="5" id="KW-0333">Golgi apparatus</keyword>
<dbReference type="GO" id="GO:0015020">
    <property type="term" value="F:glucuronosyltransferase activity"/>
    <property type="evidence" value="ECO:0007669"/>
    <property type="project" value="TreeGrafter"/>
</dbReference>
<sequence>MSCYSDRVVILPLRYPVIKLFMLDFLLRVFRMRAVPSLFLVPSAEIGSIKIDGKPGLLSVDVEKAGLHVEQPTLEKFRSESNRNEAKCGTIHIAMVCAGYNSTFALVTVVKSVLFYRTKPLHFHLLVDEIAKRTLTTVFRTWDLPHVNLTYYKAEIWVPKVSWIPNKHYSGVYGLLKLILPDAMREDKVLVFDTDVTVLNDVSLLWQMFGKFANDQALGLTENQSHWYIKALSYGQRPWPALGRGFNTGVMLMHLQQLRNRKFTSLWEAVTRRVLLHIPETSLADQDIINAVIKEHPSVVHKIECTWNVQLSDHTISDLCYRDTSQISIVHWNSPRKQDVYNKHINEFRKLHRVFLEMDGNLLRRRLFGCDKYETVSQYNESSPCREFTRGATTLYRTHPFLLEYEYNVYAQTDVALVTQCSVERIPLLEDLSKHWPGTISVALYLTDAEVQNFLEFVRGSVELRGRKNIAYHVVYKDGELQCTLIRVFLHLRSGAKPGAVGQVAQNLAPEWPADSSNTRELYPINYLRNIAMSYVSTPFIFQLDVDFLPQYGLHETLMSYIGKLNITEPDKVALIVPAFETERYRFTFPNNKEELLRFLKRGVLYTFRYHVWTQGHAATNYSYWRNSVEPYEVSWEPDFEPYIVVSRLAPRYDTRFIGFGWNKVSYLTHLTVLGYKYIVLPDTFIIHRPHAPSLDIGKFRTDSIYRRCLKKLKDEFVEELVTRYGESALSKLKKVTKEERIPKPV</sequence>
<comment type="subcellular location">
    <subcellularLocation>
        <location evidence="1">Golgi apparatus membrane</location>
        <topology evidence="1">Single-pass type II membrane protein</topology>
    </subcellularLocation>
</comment>
<evidence type="ECO:0000256" key="6">
    <source>
        <dbReference type="ARBA" id="ARBA00023136"/>
    </source>
</evidence>
<dbReference type="AlphaFoldDB" id="A0A0L7R5N7"/>
<keyword evidence="2" id="KW-0812">Transmembrane</keyword>
<accession>A0A0L7R5N7</accession>
<dbReference type="SUPFAM" id="SSF53448">
    <property type="entry name" value="Nucleotide-diphospho-sugar transferases"/>
    <property type="match status" value="1"/>
</dbReference>
<dbReference type="Gene3D" id="3.90.550.10">
    <property type="entry name" value="Spore Coat Polysaccharide Biosynthesis Protein SpsA, Chain A"/>
    <property type="match status" value="1"/>
</dbReference>
<dbReference type="EMBL" id="KQ414648">
    <property type="protein sequence ID" value="KOC66202.1"/>
    <property type="molecule type" value="Genomic_DNA"/>
</dbReference>
<keyword evidence="3" id="KW-0735">Signal-anchor</keyword>
<dbReference type="STRING" id="597456.A0A0L7R5N7"/>
<dbReference type="PANTHER" id="PTHR12270">
    <property type="entry name" value="GLYCOSYLTRANSFERASE-RELATED"/>
    <property type="match status" value="1"/>
</dbReference>
<evidence type="ECO:0000256" key="5">
    <source>
        <dbReference type="ARBA" id="ARBA00023034"/>
    </source>
</evidence>
<dbReference type="GO" id="GO:0035269">
    <property type="term" value="P:protein O-linked glycosylation via mannose"/>
    <property type="evidence" value="ECO:0007669"/>
    <property type="project" value="TreeGrafter"/>
</dbReference>
<dbReference type="PANTHER" id="PTHR12270:SF25">
    <property type="entry name" value="GLYCOSYLTRANSFERASE-LIKE PROTEIN LARGE"/>
    <property type="match status" value="1"/>
</dbReference>
<dbReference type="GO" id="GO:0042285">
    <property type="term" value="F:xylosyltransferase activity"/>
    <property type="evidence" value="ECO:0007669"/>
    <property type="project" value="TreeGrafter"/>
</dbReference>
<dbReference type="OrthoDB" id="411524at2759"/>
<name>A0A0L7R5N7_9HYME</name>
<dbReference type="InterPro" id="IPR029044">
    <property type="entry name" value="Nucleotide-diphossugar_trans"/>
</dbReference>
<dbReference type="Pfam" id="PF01501">
    <property type="entry name" value="Glyco_transf_8"/>
    <property type="match status" value="1"/>
</dbReference>
<keyword evidence="4" id="KW-1133">Transmembrane helix</keyword>
<keyword evidence="7" id="KW-0325">Glycoprotein</keyword>
<keyword evidence="8" id="KW-0808">Transferase</keyword>
<evidence type="ECO:0000256" key="2">
    <source>
        <dbReference type="ARBA" id="ARBA00022692"/>
    </source>
</evidence>
<dbReference type="FunFam" id="3.90.550.10:FF:000016">
    <property type="entry name" value="LARGE xylosyl- and glucuronyltransferase 2"/>
    <property type="match status" value="1"/>
</dbReference>
<protein>
    <submittedName>
        <fullName evidence="8">Glycosyltransferase-like protein LARGE1</fullName>
    </submittedName>
</protein>
<proteinExistence type="predicted"/>
<evidence type="ECO:0000313" key="8">
    <source>
        <dbReference type="EMBL" id="KOC66202.1"/>
    </source>
</evidence>
<dbReference type="GO" id="GO:0000139">
    <property type="term" value="C:Golgi membrane"/>
    <property type="evidence" value="ECO:0007669"/>
    <property type="project" value="UniProtKB-SubCell"/>
</dbReference>
<dbReference type="CDD" id="cd06431">
    <property type="entry name" value="GT8_LARGE_C"/>
    <property type="match status" value="1"/>
</dbReference>